<evidence type="ECO:0000256" key="3">
    <source>
        <dbReference type="ARBA" id="ARBA00004496"/>
    </source>
</evidence>
<evidence type="ECO:0000256" key="5">
    <source>
        <dbReference type="ARBA" id="ARBA00022490"/>
    </source>
</evidence>
<dbReference type="Proteomes" id="UP000199689">
    <property type="component" value="Unassembled WGS sequence"/>
</dbReference>
<evidence type="ECO:0000256" key="8">
    <source>
        <dbReference type="ARBA" id="ARBA00022827"/>
    </source>
</evidence>
<evidence type="ECO:0000256" key="4">
    <source>
        <dbReference type="ARBA" id="ARBA00004752"/>
    </source>
</evidence>
<keyword evidence="10 16" id="KW-0133">Cell shape</keyword>
<dbReference type="Gene3D" id="3.30.465.10">
    <property type="match status" value="1"/>
</dbReference>
<dbReference type="EC" id="1.3.1.98" evidence="16"/>
<dbReference type="GO" id="GO:0008360">
    <property type="term" value="P:regulation of cell shape"/>
    <property type="evidence" value="ECO:0007669"/>
    <property type="project" value="UniProtKB-KW"/>
</dbReference>
<dbReference type="InterPro" id="IPR006094">
    <property type="entry name" value="Oxid_FAD_bind_N"/>
</dbReference>
<comment type="subcellular location">
    <subcellularLocation>
        <location evidence="3 16">Cytoplasm</location>
    </subcellularLocation>
</comment>
<dbReference type="Gene3D" id="3.90.78.10">
    <property type="entry name" value="UDP-N-acetylenolpyruvoylglucosamine reductase, C-terminal domain"/>
    <property type="match status" value="1"/>
</dbReference>
<dbReference type="InterPro" id="IPR016169">
    <property type="entry name" value="FAD-bd_PCMH_sub2"/>
</dbReference>
<dbReference type="Pfam" id="PF02873">
    <property type="entry name" value="MurB_C"/>
    <property type="match status" value="1"/>
</dbReference>
<dbReference type="NCBIfam" id="NF010480">
    <property type="entry name" value="PRK13905.1"/>
    <property type="match status" value="1"/>
</dbReference>
<dbReference type="STRING" id="209880.SAMN02910343_01280"/>
<dbReference type="GO" id="GO:0051301">
    <property type="term" value="P:cell division"/>
    <property type="evidence" value="ECO:0007669"/>
    <property type="project" value="UniProtKB-KW"/>
</dbReference>
<evidence type="ECO:0000256" key="15">
    <source>
        <dbReference type="ARBA" id="ARBA00048914"/>
    </source>
</evidence>
<sequence length="299" mass="32544">MDFNFLYDILDARQIKESEPMSRHTTFGIGGPADYFLLPASKEELCAVVRETEARGVPLTVMGGGANLLVRDKGIRGVVVCTSRMQNIAVSGNKICAEAGVSTVRTAREACKAGLSGMEFAGGIPGTLGGAAYMNAGAYGGEMSQIVSEITSCDMKGHLHHYYGHELEYSYRHSLFMSNHEIIVDITLDMTPAPKDVIKEKMDEYNSRRKAKQPLQDRSAGSTFKRPTGHFVGQMLENLGLKGFAVGDAQVSTKHAGFLVNKGNASCNDMLNLISEIQTRVKAEFDVDIEPEVRIIGEE</sequence>
<comment type="pathway">
    <text evidence="4 16">Cell wall biogenesis; peptidoglycan biosynthesis.</text>
</comment>
<evidence type="ECO:0000313" key="19">
    <source>
        <dbReference type="Proteomes" id="UP000199689"/>
    </source>
</evidence>
<feature type="active site" description="Proton donor" evidence="16">
    <location>
        <position position="222"/>
    </location>
</feature>
<dbReference type="AlphaFoldDB" id="A0A1G5WCJ0"/>
<dbReference type="SUPFAM" id="SSF56176">
    <property type="entry name" value="FAD-binding/transporter-associated domain-like"/>
    <property type="match status" value="1"/>
</dbReference>
<gene>
    <name evidence="16" type="primary">murB</name>
    <name evidence="18" type="ORF">SAMN02910343_01280</name>
</gene>
<comment type="cofactor">
    <cofactor evidence="1 16">
        <name>FAD</name>
        <dbReference type="ChEBI" id="CHEBI:57692"/>
    </cofactor>
</comment>
<evidence type="ECO:0000256" key="6">
    <source>
        <dbReference type="ARBA" id="ARBA00022618"/>
    </source>
</evidence>
<dbReference type="GO" id="GO:0071949">
    <property type="term" value="F:FAD binding"/>
    <property type="evidence" value="ECO:0007669"/>
    <property type="project" value="InterPro"/>
</dbReference>
<keyword evidence="14 16" id="KW-0961">Cell wall biogenesis/degradation</keyword>
<evidence type="ECO:0000256" key="12">
    <source>
        <dbReference type="ARBA" id="ARBA00023002"/>
    </source>
</evidence>
<evidence type="ECO:0000256" key="10">
    <source>
        <dbReference type="ARBA" id="ARBA00022960"/>
    </source>
</evidence>
<protein>
    <recommendedName>
        <fullName evidence="16">UDP-N-acetylenolpyruvoylglucosamine reductase</fullName>
        <ecNumber evidence="16">1.3.1.98</ecNumber>
    </recommendedName>
    <alternativeName>
        <fullName evidence="16">UDP-N-acetylmuramate dehydrogenase</fullName>
    </alternativeName>
</protein>
<evidence type="ECO:0000256" key="9">
    <source>
        <dbReference type="ARBA" id="ARBA00022857"/>
    </source>
</evidence>
<dbReference type="InterPro" id="IPR036635">
    <property type="entry name" value="MurB_C_sf"/>
</dbReference>
<dbReference type="Gene3D" id="3.30.43.10">
    <property type="entry name" value="Uridine Diphospho-n-acetylenolpyruvylglucosamine Reductase, domain 2"/>
    <property type="match status" value="1"/>
</dbReference>
<evidence type="ECO:0000256" key="13">
    <source>
        <dbReference type="ARBA" id="ARBA00023306"/>
    </source>
</evidence>
<name>A0A1G5WCJ0_9FIRM</name>
<keyword evidence="7 16" id="KW-0285">Flavoprotein</keyword>
<dbReference type="GO" id="GO:0005829">
    <property type="term" value="C:cytosol"/>
    <property type="evidence" value="ECO:0007669"/>
    <property type="project" value="TreeGrafter"/>
</dbReference>
<evidence type="ECO:0000256" key="11">
    <source>
        <dbReference type="ARBA" id="ARBA00022984"/>
    </source>
</evidence>
<dbReference type="GO" id="GO:0008762">
    <property type="term" value="F:UDP-N-acetylmuramate dehydrogenase activity"/>
    <property type="evidence" value="ECO:0007669"/>
    <property type="project" value="UniProtKB-UniRule"/>
</dbReference>
<keyword evidence="11 16" id="KW-0573">Peptidoglycan synthesis</keyword>
<dbReference type="InterPro" id="IPR011601">
    <property type="entry name" value="MurB_C"/>
</dbReference>
<comment type="function">
    <text evidence="2 16">Cell wall formation.</text>
</comment>
<dbReference type="RefSeq" id="WP_091364992.1">
    <property type="nucleotide sequence ID" value="NZ_FMXA01000017.1"/>
</dbReference>
<dbReference type="EMBL" id="FMXA01000017">
    <property type="protein sequence ID" value="SDA55644.1"/>
    <property type="molecule type" value="Genomic_DNA"/>
</dbReference>
<evidence type="ECO:0000256" key="16">
    <source>
        <dbReference type="HAMAP-Rule" id="MF_00037"/>
    </source>
</evidence>
<evidence type="ECO:0000259" key="17">
    <source>
        <dbReference type="PROSITE" id="PS51387"/>
    </source>
</evidence>
<keyword evidence="19" id="KW-1185">Reference proteome</keyword>
<proteinExistence type="inferred from homology"/>
<reference evidence="18 19" key="1">
    <citation type="submission" date="2016-10" db="EMBL/GenBank/DDBJ databases">
        <authorList>
            <person name="de Groot N.N."/>
        </authorList>
    </citation>
    <scope>NUCLEOTIDE SEQUENCE [LARGE SCALE GENOMIC DNA]</scope>
    <source>
        <strain evidence="18 19">DSM 15230</strain>
    </source>
</reference>
<keyword evidence="5 16" id="KW-0963">Cytoplasm</keyword>
<dbReference type="NCBIfam" id="TIGR00179">
    <property type="entry name" value="murB"/>
    <property type="match status" value="1"/>
</dbReference>
<comment type="similarity">
    <text evidence="16">Belongs to the MurB family.</text>
</comment>
<comment type="catalytic activity">
    <reaction evidence="15 16">
        <text>UDP-N-acetyl-alpha-D-muramate + NADP(+) = UDP-N-acetyl-3-O-(1-carboxyvinyl)-alpha-D-glucosamine + NADPH + H(+)</text>
        <dbReference type="Rhea" id="RHEA:12248"/>
        <dbReference type="ChEBI" id="CHEBI:15378"/>
        <dbReference type="ChEBI" id="CHEBI:57783"/>
        <dbReference type="ChEBI" id="CHEBI:58349"/>
        <dbReference type="ChEBI" id="CHEBI:68483"/>
        <dbReference type="ChEBI" id="CHEBI:70757"/>
        <dbReference type="EC" id="1.3.1.98"/>
    </reaction>
</comment>
<keyword evidence="8 16" id="KW-0274">FAD</keyword>
<keyword evidence="9 16" id="KW-0521">NADP</keyword>
<dbReference type="GeneID" id="87756287"/>
<dbReference type="HAMAP" id="MF_00037">
    <property type="entry name" value="MurB"/>
    <property type="match status" value="1"/>
</dbReference>
<organism evidence="18 19">
    <name type="scientific">Allisonella histaminiformans</name>
    <dbReference type="NCBI Taxonomy" id="209880"/>
    <lineage>
        <taxon>Bacteria</taxon>
        <taxon>Bacillati</taxon>
        <taxon>Bacillota</taxon>
        <taxon>Negativicutes</taxon>
        <taxon>Veillonellales</taxon>
        <taxon>Veillonellaceae</taxon>
        <taxon>Allisonella</taxon>
    </lineage>
</organism>
<keyword evidence="6 16" id="KW-0132">Cell division</keyword>
<dbReference type="InterPro" id="IPR036318">
    <property type="entry name" value="FAD-bd_PCMH-like_sf"/>
</dbReference>
<dbReference type="UniPathway" id="UPA00219"/>
<dbReference type="GO" id="GO:0071555">
    <property type="term" value="P:cell wall organization"/>
    <property type="evidence" value="ECO:0007669"/>
    <property type="project" value="UniProtKB-KW"/>
</dbReference>
<dbReference type="PANTHER" id="PTHR21071:SF4">
    <property type="entry name" value="UDP-N-ACETYLENOLPYRUVOYLGLUCOSAMINE REDUCTASE"/>
    <property type="match status" value="1"/>
</dbReference>
<dbReference type="PANTHER" id="PTHR21071">
    <property type="entry name" value="UDP-N-ACETYLENOLPYRUVOYLGLUCOSAMINE REDUCTASE"/>
    <property type="match status" value="1"/>
</dbReference>
<dbReference type="Pfam" id="PF01565">
    <property type="entry name" value="FAD_binding_4"/>
    <property type="match status" value="1"/>
</dbReference>
<dbReference type="InterPro" id="IPR003170">
    <property type="entry name" value="MurB"/>
</dbReference>
<dbReference type="GO" id="GO:0009252">
    <property type="term" value="P:peptidoglycan biosynthetic process"/>
    <property type="evidence" value="ECO:0007669"/>
    <property type="project" value="UniProtKB-UniRule"/>
</dbReference>
<evidence type="ECO:0000256" key="7">
    <source>
        <dbReference type="ARBA" id="ARBA00022630"/>
    </source>
</evidence>
<feature type="active site" evidence="16">
    <location>
        <position position="292"/>
    </location>
</feature>
<dbReference type="OrthoDB" id="9804753at2"/>
<feature type="domain" description="FAD-binding PCMH-type" evidence="17">
    <location>
        <begin position="28"/>
        <end position="193"/>
    </location>
</feature>
<keyword evidence="13 16" id="KW-0131">Cell cycle</keyword>
<accession>A0A1G5WCJ0</accession>
<evidence type="ECO:0000256" key="2">
    <source>
        <dbReference type="ARBA" id="ARBA00003921"/>
    </source>
</evidence>
<evidence type="ECO:0000256" key="14">
    <source>
        <dbReference type="ARBA" id="ARBA00023316"/>
    </source>
</evidence>
<evidence type="ECO:0000313" key="18">
    <source>
        <dbReference type="EMBL" id="SDA55644.1"/>
    </source>
</evidence>
<dbReference type="InterPro" id="IPR016167">
    <property type="entry name" value="FAD-bd_PCMH_sub1"/>
</dbReference>
<dbReference type="PROSITE" id="PS51387">
    <property type="entry name" value="FAD_PCMH"/>
    <property type="match status" value="1"/>
</dbReference>
<feature type="active site" evidence="16">
    <location>
        <position position="172"/>
    </location>
</feature>
<evidence type="ECO:0000256" key="1">
    <source>
        <dbReference type="ARBA" id="ARBA00001974"/>
    </source>
</evidence>
<dbReference type="InterPro" id="IPR016166">
    <property type="entry name" value="FAD-bd_PCMH"/>
</dbReference>
<keyword evidence="12 16" id="KW-0560">Oxidoreductase</keyword>
<dbReference type="SUPFAM" id="SSF56194">
    <property type="entry name" value="Uridine diphospho-N-Acetylenolpyruvylglucosamine reductase, MurB, C-terminal domain"/>
    <property type="match status" value="1"/>
</dbReference>